<evidence type="ECO:0000259" key="3">
    <source>
        <dbReference type="Pfam" id="PF13458"/>
    </source>
</evidence>
<dbReference type="CDD" id="cd06343">
    <property type="entry name" value="PBP1_ABC_ligand_binding-like"/>
    <property type="match status" value="1"/>
</dbReference>
<evidence type="ECO:0000313" key="4">
    <source>
        <dbReference type="EMBL" id="TMV08343.1"/>
    </source>
</evidence>
<dbReference type="EMBL" id="VCPC01000006">
    <property type="protein sequence ID" value="TMV08343.1"/>
    <property type="molecule type" value="Genomic_DNA"/>
</dbReference>
<feature type="domain" description="Leucine-binding protein" evidence="3">
    <location>
        <begin position="37"/>
        <end position="380"/>
    </location>
</feature>
<keyword evidence="5" id="KW-1185">Reference proteome</keyword>
<sequence>MLDGIWKGVATAAFLIAPFAATQTHAETGVDLENKVITIGAFTPITGPVPFYATLTHASEAYFKMLNESGEVDGWTFNFITKDDGYDPARSVAVARSLVEDDKIFALAAPLGTATNVAVIPYANEAGVPIIGPVGGASQFFVEPSVFPLLPDYGWSAGASAEYAANGLGHTKIALLWENDELGKSAKRGFDLVMSDLGMEPVESIPFDVKTTSFSAHIRRIQNSGAETVILYGSNANLAAALKAADLQGVDVAWFGPFFTADPSTLKLTGDLLEGVYFSSWLLPVASDEPEIVAYREAVAKYYPKDPVGVLGLNGWSNAALFHKGFQMLLDSGKEITRENMVAVMNTMEDAAVGGARGVTFVEGDHRGTRQEGIIQYKDGEFVLVRDFQTYPSVAFDASMGQ</sequence>
<name>A0ABY2X127_9RHOB</name>
<proteinExistence type="inferred from homology"/>
<protein>
    <submittedName>
        <fullName evidence="4">ABC transporter substrate-binding protein</fullName>
    </submittedName>
</protein>
<dbReference type="PANTHER" id="PTHR47235">
    <property type="entry name" value="BLR6548 PROTEIN"/>
    <property type="match status" value="1"/>
</dbReference>
<keyword evidence="2" id="KW-0732">Signal</keyword>
<accession>A0ABY2X127</accession>
<evidence type="ECO:0000256" key="1">
    <source>
        <dbReference type="ARBA" id="ARBA00010062"/>
    </source>
</evidence>
<dbReference type="InterPro" id="IPR028082">
    <property type="entry name" value="Peripla_BP_I"/>
</dbReference>
<dbReference type="RefSeq" id="WP_138865734.1">
    <property type="nucleotide sequence ID" value="NZ_VCPC01000006.1"/>
</dbReference>
<reference evidence="4 5" key="1">
    <citation type="submission" date="2019-05" db="EMBL/GenBank/DDBJ databases">
        <title>Marivita sp. nov. isolated from sea sediment.</title>
        <authorList>
            <person name="Kim W."/>
        </authorList>
    </citation>
    <scope>NUCLEOTIDE SEQUENCE [LARGE SCALE GENOMIC DNA]</scope>
    <source>
        <strain evidence="4 5">CAU 1492</strain>
    </source>
</reference>
<dbReference type="Gene3D" id="3.40.50.2300">
    <property type="match status" value="2"/>
</dbReference>
<evidence type="ECO:0000313" key="5">
    <source>
        <dbReference type="Proteomes" id="UP001191082"/>
    </source>
</evidence>
<dbReference type="SUPFAM" id="SSF53822">
    <property type="entry name" value="Periplasmic binding protein-like I"/>
    <property type="match status" value="1"/>
</dbReference>
<dbReference type="PANTHER" id="PTHR47235:SF1">
    <property type="entry name" value="BLR6548 PROTEIN"/>
    <property type="match status" value="1"/>
</dbReference>
<evidence type="ECO:0000256" key="2">
    <source>
        <dbReference type="ARBA" id="ARBA00022729"/>
    </source>
</evidence>
<gene>
    <name evidence="4" type="ORF">FGK64_20475</name>
</gene>
<organism evidence="4 5">
    <name type="scientific">Arenibacterium halophilum</name>
    <dbReference type="NCBI Taxonomy" id="2583821"/>
    <lineage>
        <taxon>Bacteria</taxon>
        <taxon>Pseudomonadati</taxon>
        <taxon>Pseudomonadota</taxon>
        <taxon>Alphaproteobacteria</taxon>
        <taxon>Rhodobacterales</taxon>
        <taxon>Paracoccaceae</taxon>
        <taxon>Arenibacterium</taxon>
    </lineage>
</organism>
<comment type="caution">
    <text evidence="4">The sequence shown here is derived from an EMBL/GenBank/DDBJ whole genome shotgun (WGS) entry which is preliminary data.</text>
</comment>
<dbReference type="Pfam" id="PF13458">
    <property type="entry name" value="Peripla_BP_6"/>
    <property type="match status" value="1"/>
</dbReference>
<comment type="similarity">
    <text evidence="1">Belongs to the leucine-binding protein family.</text>
</comment>
<dbReference type="InterPro" id="IPR028081">
    <property type="entry name" value="Leu-bd"/>
</dbReference>
<dbReference type="Proteomes" id="UP001191082">
    <property type="component" value="Unassembled WGS sequence"/>
</dbReference>